<dbReference type="RefSeq" id="WP_138746617.1">
    <property type="nucleotide sequence ID" value="NZ_VCLB01000001.1"/>
</dbReference>
<keyword evidence="1" id="KW-0472">Membrane</keyword>
<evidence type="ECO:0000313" key="3">
    <source>
        <dbReference type="Proteomes" id="UP000307874"/>
    </source>
</evidence>
<sequence length="528" mass="58007">MNEISWGRMRSKSENLAILTVAVVTFTALNISLTVNVGALSAPPTYDDSGYLMDGYYRFMLDGVRSLWSLAESFVQYPPHAPVEALTVVLGYWFFGPSNVGPYIMNIWGLSAFALMMFSVAGDRIDDRAATLLAIAAMFVPVAGAIISELRPDMIAGLFFAFSGYVLLVREGAKRDHRAAALVGLLCAFSMIIKLSAVVITVPMLGFALVAGVALQSEARSKAVSGAAITVAAAFVILVPVAYIWGGQTYAYVHQALVSNRDIWFTPGDRWFHLSYYATGPGGSVGLGNLFYVGVALILIDIAASLATKRSDIRSLAYYAWTLLIFIGMTNSAEKTVYQGSFFFFPFVISSVVALSRLLSMFPRQSFRGSAAIALLAVLFLEPAHTYNQGLYRKDTAAMVEQISDIVVQSASATPLCGAPMYRFAVVGSQPVTAQTVALEVAKKDRLRLALDWLFFVREWETMEQEIEKANFVLLPNEAGLRDSLNQHLPGAVYNDQVRALLRQDNRWQEYRIEAADPLTLFVRERCE</sequence>
<dbReference type="Proteomes" id="UP000307874">
    <property type="component" value="Unassembled WGS sequence"/>
</dbReference>
<comment type="caution">
    <text evidence="2">The sequence shown here is derived from an EMBL/GenBank/DDBJ whole genome shotgun (WGS) entry which is preliminary data.</text>
</comment>
<feature type="transmembrane region" description="Helical" evidence="1">
    <location>
        <begin position="227"/>
        <end position="245"/>
    </location>
</feature>
<feature type="transmembrane region" description="Helical" evidence="1">
    <location>
        <begin position="339"/>
        <end position="359"/>
    </location>
</feature>
<accession>A0A5C4JWE0</accession>
<dbReference type="EMBL" id="VCLB01000001">
    <property type="protein sequence ID" value="TNB49574.1"/>
    <property type="molecule type" value="Genomic_DNA"/>
</dbReference>
<evidence type="ECO:0000256" key="1">
    <source>
        <dbReference type="SAM" id="Phobius"/>
    </source>
</evidence>
<reference evidence="2 3" key="2">
    <citation type="submission" date="2019-06" db="EMBL/GenBank/DDBJ databases">
        <title>Martelella lutilitoris sp. nov., isolated from a tidal mudflat.</title>
        <authorList>
            <person name="Kim Y.-J."/>
        </authorList>
    </citation>
    <scope>NUCLEOTIDE SEQUENCE [LARGE SCALE GENOMIC DNA]</scope>
    <source>
        <strain evidence="2 3">GH2-6</strain>
    </source>
</reference>
<feature type="transmembrane region" description="Helical" evidence="1">
    <location>
        <begin position="316"/>
        <end position="333"/>
    </location>
</feature>
<feature type="transmembrane region" description="Helical" evidence="1">
    <location>
        <begin position="129"/>
        <end position="148"/>
    </location>
</feature>
<dbReference type="AlphaFoldDB" id="A0A5C4JWE0"/>
<protein>
    <submittedName>
        <fullName evidence="2">Uncharacterized protein</fullName>
    </submittedName>
</protein>
<feature type="transmembrane region" description="Helical" evidence="1">
    <location>
        <begin position="103"/>
        <end position="122"/>
    </location>
</feature>
<keyword evidence="1" id="KW-0812">Transmembrane</keyword>
<gene>
    <name evidence="2" type="ORF">FF124_01025</name>
</gene>
<feature type="transmembrane region" description="Helical" evidence="1">
    <location>
        <begin position="285"/>
        <end position="304"/>
    </location>
</feature>
<keyword evidence="3" id="KW-1185">Reference proteome</keyword>
<proteinExistence type="predicted"/>
<name>A0A5C4JWE0_9HYPH</name>
<organism evidence="2 3">
    <name type="scientific">Martelella lutilitoris</name>
    <dbReference type="NCBI Taxonomy" id="2583532"/>
    <lineage>
        <taxon>Bacteria</taxon>
        <taxon>Pseudomonadati</taxon>
        <taxon>Pseudomonadota</taxon>
        <taxon>Alphaproteobacteria</taxon>
        <taxon>Hyphomicrobiales</taxon>
        <taxon>Aurantimonadaceae</taxon>
        <taxon>Martelella</taxon>
    </lineage>
</organism>
<reference evidence="2 3" key="1">
    <citation type="submission" date="2019-05" db="EMBL/GenBank/DDBJ databases">
        <authorList>
            <person name="Lee S.D."/>
        </authorList>
    </citation>
    <scope>NUCLEOTIDE SEQUENCE [LARGE SCALE GENOMIC DNA]</scope>
    <source>
        <strain evidence="2 3">GH2-6</strain>
    </source>
</reference>
<feature type="transmembrane region" description="Helical" evidence="1">
    <location>
        <begin position="154"/>
        <end position="170"/>
    </location>
</feature>
<feature type="transmembrane region" description="Helical" evidence="1">
    <location>
        <begin position="177"/>
        <end position="193"/>
    </location>
</feature>
<evidence type="ECO:0000313" key="2">
    <source>
        <dbReference type="EMBL" id="TNB49574.1"/>
    </source>
</evidence>
<keyword evidence="1" id="KW-1133">Transmembrane helix</keyword>
<dbReference type="OrthoDB" id="8186454at2"/>